<reference evidence="9 10" key="1">
    <citation type="submission" date="2014-02" db="EMBL/GenBank/DDBJ databases">
        <title>The genome sequence of Colletotrichum simmondsii CBS122122.</title>
        <authorList>
            <person name="Baroncelli R."/>
            <person name="Thon M.R."/>
        </authorList>
    </citation>
    <scope>NUCLEOTIDE SEQUENCE [LARGE SCALE GENOMIC DNA]</scope>
    <source>
        <strain evidence="9 10">CBS122122</strain>
    </source>
</reference>
<organism evidence="9 10">
    <name type="scientific">Colletotrichum simmondsii</name>
    <dbReference type="NCBI Taxonomy" id="703756"/>
    <lineage>
        <taxon>Eukaryota</taxon>
        <taxon>Fungi</taxon>
        <taxon>Dikarya</taxon>
        <taxon>Ascomycota</taxon>
        <taxon>Pezizomycotina</taxon>
        <taxon>Sordariomycetes</taxon>
        <taxon>Hypocreomycetidae</taxon>
        <taxon>Glomerellales</taxon>
        <taxon>Glomerellaceae</taxon>
        <taxon>Colletotrichum</taxon>
        <taxon>Colletotrichum acutatum species complex</taxon>
    </lineage>
</organism>
<comment type="caution">
    <text evidence="9">The sequence shown here is derived from an EMBL/GenBank/DDBJ whole genome shotgun (WGS) entry which is preliminary data.</text>
</comment>
<feature type="active site" description="O-isoaspartyl threonine intermediate" evidence="5">
    <location>
        <position position="18"/>
    </location>
</feature>
<evidence type="ECO:0000256" key="2">
    <source>
        <dbReference type="ARBA" id="ARBA00012920"/>
    </source>
</evidence>
<dbReference type="Pfam" id="PF00710">
    <property type="entry name" value="Asparaginase"/>
    <property type="match status" value="1"/>
</dbReference>
<dbReference type="InterPro" id="IPR020827">
    <property type="entry name" value="Asparaginase/glutaminase_AS1"/>
</dbReference>
<dbReference type="EMBL" id="JFBX01000132">
    <property type="protein sequence ID" value="KXH48511.1"/>
    <property type="molecule type" value="Genomic_DNA"/>
</dbReference>
<evidence type="ECO:0000256" key="1">
    <source>
        <dbReference type="ARBA" id="ARBA00010518"/>
    </source>
</evidence>
<dbReference type="CDD" id="cd08964">
    <property type="entry name" value="L-asparaginase_II"/>
    <property type="match status" value="1"/>
</dbReference>
<proteinExistence type="inferred from homology"/>
<dbReference type="Gene3D" id="3.40.50.40">
    <property type="match status" value="1"/>
</dbReference>
<dbReference type="AlphaFoldDB" id="A0A135TK32"/>
<dbReference type="EC" id="3.5.1.1" evidence="2"/>
<gene>
    <name evidence="9" type="ORF">CSIM01_04890</name>
</gene>
<evidence type="ECO:0000259" key="8">
    <source>
        <dbReference type="Pfam" id="PF17763"/>
    </source>
</evidence>
<evidence type="ECO:0000259" key="7">
    <source>
        <dbReference type="Pfam" id="PF00710"/>
    </source>
</evidence>
<accession>A0A135TK32</accession>
<dbReference type="PROSITE" id="PS51732">
    <property type="entry name" value="ASN_GLN_ASE_3"/>
    <property type="match status" value="1"/>
</dbReference>
<dbReference type="SUPFAM" id="SSF53774">
    <property type="entry name" value="Glutaminase/Asparaginase"/>
    <property type="match status" value="1"/>
</dbReference>
<dbReference type="Pfam" id="PF17763">
    <property type="entry name" value="Asparaginase_C"/>
    <property type="match status" value="1"/>
</dbReference>
<dbReference type="PROSITE" id="PS00144">
    <property type="entry name" value="ASN_GLN_ASE_1"/>
    <property type="match status" value="1"/>
</dbReference>
<dbReference type="GO" id="GO:0004067">
    <property type="term" value="F:asparaginase activity"/>
    <property type="evidence" value="ECO:0007669"/>
    <property type="project" value="UniProtKB-UniRule"/>
</dbReference>
<evidence type="ECO:0000256" key="3">
    <source>
        <dbReference type="ARBA" id="ARBA00022801"/>
    </source>
</evidence>
<dbReference type="InterPro" id="IPR027474">
    <property type="entry name" value="L-asparaginase_N"/>
</dbReference>
<dbReference type="Gene3D" id="3.40.50.1170">
    <property type="entry name" value="L-asparaginase, N-terminal domain"/>
    <property type="match status" value="1"/>
</dbReference>
<dbReference type="InterPro" id="IPR037152">
    <property type="entry name" value="L-asparaginase_N_sf"/>
</dbReference>
<dbReference type="Proteomes" id="UP000070328">
    <property type="component" value="Unassembled WGS sequence"/>
</dbReference>
<dbReference type="GO" id="GO:0006530">
    <property type="term" value="P:L-asparagine catabolic process"/>
    <property type="evidence" value="ECO:0007669"/>
    <property type="project" value="UniProtKB-ARBA"/>
</dbReference>
<evidence type="ECO:0000256" key="6">
    <source>
        <dbReference type="PROSITE-ProRule" id="PRU10099"/>
    </source>
</evidence>
<dbReference type="OrthoDB" id="542841at2759"/>
<comment type="catalytic activity">
    <reaction evidence="4">
        <text>L-asparagine + H2O = L-aspartate + NH4(+)</text>
        <dbReference type="Rhea" id="RHEA:21016"/>
        <dbReference type="ChEBI" id="CHEBI:15377"/>
        <dbReference type="ChEBI" id="CHEBI:28938"/>
        <dbReference type="ChEBI" id="CHEBI:29991"/>
        <dbReference type="ChEBI" id="CHEBI:58048"/>
        <dbReference type="EC" id="3.5.1.1"/>
    </reaction>
</comment>
<sequence length="368" mass="39360">MTGVAASKKFALLATGGTIGTKAKNPDDVDYGSVGHGEYVTLDQLRKDTGIDEVARELDVVIQHQELGPINSTAVTSEIWSDIGKKCETLSSPKEDIKAIIITHGTASLEETAFALSMVLKPNIPVIITGSMSPLNGASSDAPANLIAAFRVAACMCKHEYEGVSVVMNNEIHLPRFVTKTHTQNHDAFKSPNFKPIGRITEGEVEFDKQMQSKLPANLGFTVQMLANSPRVDIVCSYVGADSVGINAYVKAGARGIISMGFAPGLGTPAEKDGLDVAIKGGCVVVQSVRVLSGNITDSEDHKKIGIIAGNNLSPWIARIVVQLAISKSDETKENVKDILCEAFKKLSLQSRGSCRAYEMALFVSYYT</sequence>
<dbReference type="SFLD" id="SFLDS00057">
    <property type="entry name" value="Glutaminase/Asparaginase"/>
    <property type="match status" value="1"/>
</dbReference>
<dbReference type="InterPro" id="IPR040919">
    <property type="entry name" value="Asparaginase_C"/>
</dbReference>
<keyword evidence="3" id="KW-0378">Hydrolase</keyword>
<dbReference type="InterPro" id="IPR004550">
    <property type="entry name" value="AsnASE_II"/>
</dbReference>
<dbReference type="PIRSF" id="PIRSF001220">
    <property type="entry name" value="L-ASNase_gatD"/>
    <property type="match status" value="1"/>
</dbReference>
<comment type="similarity">
    <text evidence="1">Belongs to the asparaginase 1 family.</text>
</comment>
<evidence type="ECO:0000256" key="5">
    <source>
        <dbReference type="PIRSR" id="PIRSR001220-1"/>
    </source>
</evidence>
<dbReference type="PANTHER" id="PTHR11707">
    <property type="entry name" value="L-ASPARAGINASE"/>
    <property type="match status" value="1"/>
</dbReference>
<evidence type="ECO:0000313" key="10">
    <source>
        <dbReference type="Proteomes" id="UP000070328"/>
    </source>
</evidence>
<dbReference type="SMART" id="SM00870">
    <property type="entry name" value="Asparaginase"/>
    <property type="match status" value="1"/>
</dbReference>
<dbReference type="InterPro" id="IPR027473">
    <property type="entry name" value="L-asparaginase_C"/>
</dbReference>
<keyword evidence="10" id="KW-1185">Reference proteome</keyword>
<name>A0A135TK32_9PEZI</name>
<feature type="active site" evidence="6">
    <location>
        <position position="18"/>
    </location>
</feature>
<dbReference type="InterPro" id="IPR036152">
    <property type="entry name" value="Asp/glu_Ase-like_sf"/>
</dbReference>
<dbReference type="FunFam" id="3.40.50.1170:FF:000001">
    <property type="entry name" value="L-asparaginase 2"/>
    <property type="match status" value="1"/>
</dbReference>
<dbReference type="InterPro" id="IPR006034">
    <property type="entry name" value="Asparaginase/glutaminase-like"/>
</dbReference>
<feature type="domain" description="L-asparaginase N-terminal" evidence="7">
    <location>
        <begin position="11"/>
        <end position="210"/>
    </location>
</feature>
<evidence type="ECO:0000256" key="4">
    <source>
        <dbReference type="ARBA" id="ARBA00049366"/>
    </source>
</evidence>
<dbReference type="PIRSF" id="PIRSF500176">
    <property type="entry name" value="L_ASNase"/>
    <property type="match status" value="1"/>
</dbReference>
<dbReference type="PRINTS" id="PR00139">
    <property type="entry name" value="ASNGLNASE"/>
</dbReference>
<feature type="domain" description="Asparaginase/glutaminase C-terminal" evidence="8">
    <location>
        <begin position="231"/>
        <end position="334"/>
    </location>
</feature>
<protein>
    <recommendedName>
        <fullName evidence="2">asparaginase</fullName>
        <ecNumber evidence="2">3.5.1.1</ecNumber>
    </recommendedName>
</protein>
<evidence type="ECO:0000313" key="9">
    <source>
        <dbReference type="EMBL" id="KXH48511.1"/>
    </source>
</evidence>
<dbReference type="PANTHER" id="PTHR11707:SF28">
    <property type="entry name" value="60 KDA LYSOPHOSPHOLIPASE"/>
    <property type="match status" value="1"/>
</dbReference>